<dbReference type="GO" id="GO:0035539">
    <property type="term" value="F:8-oxo-7,8-dihydrodeoxyguanosine triphosphate pyrophosphatase activity"/>
    <property type="evidence" value="ECO:0007669"/>
    <property type="project" value="UniProtKB-EC"/>
</dbReference>
<evidence type="ECO:0000256" key="4">
    <source>
        <dbReference type="ARBA" id="ARBA00022705"/>
    </source>
</evidence>
<keyword evidence="6" id="KW-0227">DNA damage</keyword>
<keyword evidence="3" id="KW-0515">Mutator protein</keyword>
<keyword evidence="4" id="KW-0235">DNA replication</keyword>
<evidence type="ECO:0000256" key="10">
    <source>
        <dbReference type="ARBA" id="ARBA00035861"/>
    </source>
</evidence>
<evidence type="ECO:0000313" key="14">
    <source>
        <dbReference type="Proteomes" id="UP000239203"/>
    </source>
</evidence>
<proteinExistence type="inferred from homology"/>
<dbReference type="CDD" id="cd03425">
    <property type="entry name" value="NUDIX_MutT_NudA_like"/>
    <property type="match status" value="1"/>
</dbReference>
<dbReference type="GO" id="GO:0046872">
    <property type="term" value="F:metal ion binding"/>
    <property type="evidence" value="ECO:0007669"/>
    <property type="project" value="UniProtKB-KW"/>
</dbReference>
<dbReference type="GO" id="GO:0044716">
    <property type="term" value="F:8-oxo-GDP phosphatase activity"/>
    <property type="evidence" value="ECO:0007669"/>
    <property type="project" value="TreeGrafter"/>
</dbReference>
<keyword evidence="5" id="KW-0479">Metal-binding</keyword>
<dbReference type="GO" id="GO:0008413">
    <property type="term" value="F:8-oxo-7,8-dihydroguanosine triphosphate pyrophosphatase activity"/>
    <property type="evidence" value="ECO:0007669"/>
    <property type="project" value="TreeGrafter"/>
</dbReference>
<dbReference type="Proteomes" id="UP000239203">
    <property type="component" value="Unassembled WGS sequence"/>
</dbReference>
<dbReference type="EMBL" id="PTIX01000002">
    <property type="protein sequence ID" value="PPK70184.1"/>
    <property type="molecule type" value="Genomic_DNA"/>
</dbReference>
<evidence type="ECO:0000256" key="6">
    <source>
        <dbReference type="ARBA" id="ARBA00022763"/>
    </source>
</evidence>
<dbReference type="PANTHER" id="PTHR47707:SF1">
    <property type="entry name" value="NUDIX HYDROLASE FAMILY PROTEIN"/>
    <property type="match status" value="1"/>
</dbReference>
<dbReference type="InterPro" id="IPR015797">
    <property type="entry name" value="NUDIX_hydrolase-like_dom_sf"/>
</dbReference>
<dbReference type="AlphaFoldDB" id="A0A2S6GY78"/>
<dbReference type="GO" id="GO:0044715">
    <property type="term" value="F:8-oxo-dGDP phosphatase activity"/>
    <property type="evidence" value="ECO:0007669"/>
    <property type="project" value="TreeGrafter"/>
</dbReference>
<dbReference type="PROSITE" id="PS51462">
    <property type="entry name" value="NUDIX"/>
    <property type="match status" value="1"/>
</dbReference>
<keyword evidence="8" id="KW-0460">Magnesium</keyword>
<accession>A0A2S6GY78</accession>
<dbReference type="SUPFAM" id="SSF55811">
    <property type="entry name" value="Nudix"/>
    <property type="match status" value="1"/>
</dbReference>
<dbReference type="RefSeq" id="WP_342752244.1">
    <property type="nucleotide sequence ID" value="NZ_CP154825.1"/>
</dbReference>
<sequence length="262" mass="27001">MRAVAAALVEASVVGVKAPFPLLAEGDEVWVGDVALRVVRLDADGLVAEGSGGTLRIAVAGDGVQATGAVPGGAVPVRSPELRDGRVVRSGGDRPEAASAGGVLRIAVAGDEVLVSGVVPEGIAERVSARVAELREARVVVGAAIVAGGRLLVQERGFPAEVAGKWELPGGRVEPGESDVDALRRECREELGVRVEVGEPVGVDVPLRRDLVLRVYSASVVEGEVAALEHRGVRWVGSVELAQVDWLPADRVLVPALGELLG</sequence>
<dbReference type="Pfam" id="PF00293">
    <property type="entry name" value="NUDIX"/>
    <property type="match status" value="1"/>
</dbReference>
<evidence type="ECO:0000256" key="3">
    <source>
        <dbReference type="ARBA" id="ARBA00022457"/>
    </source>
</evidence>
<protein>
    <recommendedName>
        <fullName evidence="11">8-oxo-dGTP diphosphatase</fullName>
        <ecNumber evidence="11">3.6.1.55</ecNumber>
    </recommendedName>
</protein>
<evidence type="ECO:0000256" key="1">
    <source>
        <dbReference type="ARBA" id="ARBA00001946"/>
    </source>
</evidence>
<comment type="cofactor">
    <cofactor evidence="1">
        <name>Mg(2+)</name>
        <dbReference type="ChEBI" id="CHEBI:18420"/>
    </cofactor>
</comment>
<feature type="domain" description="Nudix hydrolase" evidence="12">
    <location>
        <begin position="136"/>
        <end position="261"/>
    </location>
</feature>
<dbReference type="InterPro" id="IPR020476">
    <property type="entry name" value="Nudix_hydrolase"/>
</dbReference>
<comment type="similarity">
    <text evidence="2">Belongs to the Nudix hydrolase family.</text>
</comment>
<dbReference type="InterPro" id="IPR000086">
    <property type="entry name" value="NUDIX_hydrolase_dom"/>
</dbReference>
<organism evidence="13 14">
    <name type="scientific">Actinokineospora auranticolor</name>
    <dbReference type="NCBI Taxonomy" id="155976"/>
    <lineage>
        <taxon>Bacteria</taxon>
        <taxon>Bacillati</taxon>
        <taxon>Actinomycetota</taxon>
        <taxon>Actinomycetes</taxon>
        <taxon>Pseudonocardiales</taxon>
        <taxon>Pseudonocardiaceae</taxon>
        <taxon>Actinokineospora</taxon>
    </lineage>
</organism>
<dbReference type="GO" id="GO:0006281">
    <property type="term" value="P:DNA repair"/>
    <property type="evidence" value="ECO:0007669"/>
    <property type="project" value="UniProtKB-KW"/>
</dbReference>
<reference evidence="13 14" key="1">
    <citation type="submission" date="2018-02" db="EMBL/GenBank/DDBJ databases">
        <title>Genomic Encyclopedia of Archaeal and Bacterial Type Strains, Phase II (KMG-II): from individual species to whole genera.</title>
        <authorList>
            <person name="Goeker M."/>
        </authorList>
    </citation>
    <scope>NUCLEOTIDE SEQUENCE [LARGE SCALE GENOMIC DNA]</scope>
    <source>
        <strain evidence="13 14">YU 961-1</strain>
    </source>
</reference>
<evidence type="ECO:0000256" key="8">
    <source>
        <dbReference type="ARBA" id="ARBA00022842"/>
    </source>
</evidence>
<dbReference type="PRINTS" id="PR00502">
    <property type="entry name" value="NUDIXFAMILY"/>
</dbReference>
<dbReference type="Gene3D" id="3.90.79.10">
    <property type="entry name" value="Nucleoside Triphosphate Pyrophosphohydrolase"/>
    <property type="match status" value="1"/>
</dbReference>
<evidence type="ECO:0000256" key="9">
    <source>
        <dbReference type="ARBA" id="ARBA00023204"/>
    </source>
</evidence>
<keyword evidence="9" id="KW-0234">DNA repair</keyword>
<keyword evidence="7" id="KW-0378">Hydrolase</keyword>
<evidence type="ECO:0000256" key="5">
    <source>
        <dbReference type="ARBA" id="ARBA00022723"/>
    </source>
</evidence>
<comment type="catalytic activity">
    <reaction evidence="10">
        <text>8-oxo-dGTP + H2O = 8-oxo-dGMP + diphosphate + H(+)</text>
        <dbReference type="Rhea" id="RHEA:31575"/>
        <dbReference type="ChEBI" id="CHEBI:15377"/>
        <dbReference type="ChEBI" id="CHEBI:15378"/>
        <dbReference type="ChEBI" id="CHEBI:33019"/>
        <dbReference type="ChEBI" id="CHEBI:63224"/>
        <dbReference type="ChEBI" id="CHEBI:77896"/>
        <dbReference type="EC" id="3.6.1.55"/>
    </reaction>
</comment>
<evidence type="ECO:0000259" key="12">
    <source>
        <dbReference type="PROSITE" id="PS51462"/>
    </source>
</evidence>
<evidence type="ECO:0000256" key="11">
    <source>
        <dbReference type="ARBA" id="ARBA00038905"/>
    </source>
</evidence>
<gene>
    <name evidence="13" type="ORF">CLV40_10294</name>
</gene>
<evidence type="ECO:0000313" key="13">
    <source>
        <dbReference type="EMBL" id="PPK70184.1"/>
    </source>
</evidence>
<comment type="caution">
    <text evidence="13">The sequence shown here is derived from an EMBL/GenBank/DDBJ whole genome shotgun (WGS) entry which is preliminary data.</text>
</comment>
<dbReference type="InterPro" id="IPR047127">
    <property type="entry name" value="MutT-like"/>
</dbReference>
<dbReference type="PANTHER" id="PTHR47707">
    <property type="entry name" value="8-OXO-DGTP DIPHOSPHATASE"/>
    <property type="match status" value="1"/>
</dbReference>
<dbReference type="GO" id="GO:0006260">
    <property type="term" value="P:DNA replication"/>
    <property type="evidence" value="ECO:0007669"/>
    <property type="project" value="UniProtKB-KW"/>
</dbReference>
<name>A0A2S6GY78_9PSEU</name>
<dbReference type="EC" id="3.6.1.55" evidence="11"/>
<keyword evidence="14" id="KW-1185">Reference proteome</keyword>
<evidence type="ECO:0000256" key="2">
    <source>
        <dbReference type="ARBA" id="ARBA00005582"/>
    </source>
</evidence>
<evidence type="ECO:0000256" key="7">
    <source>
        <dbReference type="ARBA" id="ARBA00022801"/>
    </source>
</evidence>